<reference evidence="2 3" key="1">
    <citation type="submission" date="2016-03" db="EMBL/GenBank/DDBJ databases">
        <title>Complete genome of Aminobacter aminovorans KCTC 2477.</title>
        <authorList>
            <person name="Kim K.M."/>
        </authorList>
    </citation>
    <scope>NUCLEOTIDE SEQUENCE [LARGE SCALE GENOMIC DNA]</scope>
    <source>
        <strain evidence="2 3">KCTC 2477</strain>
    </source>
</reference>
<dbReference type="AlphaFoldDB" id="A0AAC8YNN9"/>
<feature type="domain" description="Glycosyl transferase family 25" evidence="1">
    <location>
        <begin position="25"/>
        <end position="199"/>
    </location>
</feature>
<sequence length="286" mass="31699">MGQGAVPLTGAGHLLRQDLNDHPMNIYLINLDRSPDRLQRMATIFSDLGLDFTRMPAVDGAKLIAEGKLHRPERAGQIYQLGPGETGCFLSHRACWEAIANAEQNHGAVFEDDVHFGSGLAELLSNDAWIPGDADVVKLETTRVHALLDRTGNKLALGRSLKRLRSTHTGASGYILSKSAARKLIALSEDFVDPVDQFMFNPACTAWADLTIYQLTPAICIQDMLVGAGSQVVGFQSTLEDERPELKSQKERLSKPLREITRPLRQAWMFLNSRLRGLERIRVPFS</sequence>
<protein>
    <submittedName>
        <fullName evidence="2">Glycosyl transferase, family 25</fullName>
    </submittedName>
</protein>
<dbReference type="Proteomes" id="UP000075755">
    <property type="component" value="Chromosome"/>
</dbReference>
<evidence type="ECO:0000313" key="2">
    <source>
        <dbReference type="EMBL" id="AMS41441.1"/>
    </source>
</evidence>
<evidence type="ECO:0000259" key="1">
    <source>
        <dbReference type="Pfam" id="PF01755"/>
    </source>
</evidence>
<dbReference type="InterPro" id="IPR002654">
    <property type="entry name" value="Glyco_trans_25"/>
</dbReference>
<keyword evidence="2" id="KW-0808">Transferase</keyword>
<dbReference type="EMBL" id="CP015005">
    <property type="protein sequence ID" value="AMS41441.1"/>
    <property type="molecule type" value="Genomic_DNA"/>
</dbReference>
<dbReference type="CDD" id="cd06532">
    <property type="entry name" value="Glyco_transf_25"/>
    <property type="match status" value="1"/>
</dbReference>
<dbReference type="Pfam" id="PF01755">
    <property type="entry name" value="Glyco_transf_25"/>
    <property type="match status" value="1"/>
</dbReference>
<dbReference type="KEGG" id="aak:AA2016_2516"/>
<evidence type="ECO:0000313" key="3">
    <source>
        <dbReference type="Proteomes" id="UP000075755"/>
    </source>
</evidence>
<gene>
    <name evidence="2" type="ORF">AA2016_2516</name>
</gene>
<accession>A0AAC8YNN9</accession>
<dbReference type="GO" id="GO:0016740">
    <property type="term" value="F:transferase activity"/>
    <property type="evidence" value="ECO:0007669"/>
    <property type="project" value="UniProtKB-KW"/>
</dbReference>
<name>A0AAC8YNN9_AMIAI</name>
<organism evidence="2 3">
    <name type="scientific">Aminobacter aminovorans</name>
    <name type="common">Chelatobacter heintzii</name>
    <dbReference type="NCBI Taxonomy" id="83263"/>
    <lineage>
        <taxon>Bacteria</taxon>
        <taxon>Pseudomonadati</taxon>
        <taxon>Pseudomonadota</taxon>
        <taxon>Alphaproteobacteria</taxon>
        <taxon>Hyphomicrobiales</taxon>
        <taxon>Phyllobacteriaceae</taxon>
        <taxon>Aminobacter</taxon>
    </lineage>
</organism>
<proteinExistence type="predicted"/>